<organism evidence="1 2">
    <name type="scientific">Candidatus Enterovibrio escicola</name>
    <dbReference type="NCBI Taxonomy" id="1927127"/>
    <lineage>
        <taxon>Bacteria</taxon>
        <taxon>Pseudomonadati</taxon>
        <taxon>Pseudomonadota</taxon>
        <taxon>Gammaproteobacteria</taxon>
        <taxon>Vibrionales</taxon>
        <taxon>Vibrionaceae</taxon>
        <taxon>Enterovibrio</taxon>
    </lineage>
</organism>
<evidence type="ECO:0000313" key="1">
    <source>
        <dbReference type="EMBL" id="PCS22818.1"/>
    </source>
</evidence>
<dbReference type="AlphaFoldDB" id="A0A2A5T3X0"/>
<dbReference type="EMBL" id="NBYY01000013">
    <property type="protein sequence ID" value="PCS22818.1"/>
    <property type="molecule type" value="Genomic_DNA"/>
</dbReference>
<keyword evidence="2" id="KW-1185">Reference proteome</keyword>
<reference evidence="2" key="1">
    <citation type="submission" date="2017-04" db="EMBL/GenBank/DDBJ databases">
        <title>Genome evolution of the luminous symbionts of deep sea anglerfish.</title>
        <authorList>
            <person name="Hendry T.A."/>
        </authorList>
    </citation>
    <scope>NUCLEOTIDE SEQUENCE [LARGE SCALE GENOMIC DNA]</scope>
</reference>
<accession>A0A2A5T3X0</accession>
<proteinExistence type="predicted"/>
<gene>
    <name evidence="1" type="ORF">BTN49_1369</name>
</gene>
<comment type="caution">
    <text evidence="1">The sequence shown here is derived from an EMBL/GenBank/DDBJ whole genome shotgun (WGS) entry which is preliminary data.</text>
</comment>
<dbReference type="Proteomes" id="UP000219020">
    <property type="component" value="Unassembled WGS sequence"/>
</dbReference>
<protein>
    <submittedName>
        <fullName evidence="1">Mobile element protein</fullName>
    </submittedName>
</protein>
<sequence>MSTYEVIPAEVSLVFVGNKEVLPTLLNSLRRKIQQISADGAYDTRACHHVLRNNTHYSTSKQHGILGGRTS</sequence>
<evidence type="ECO:0000313" key="2">
    <source>
        <dbReference type="Proteomes" id="UP000219020"/>
    </source>
</evidence>
<name>A0A2A5T3X0_9GAMM</name>